<evidence type="ECO:0000256" key="1">
    <source>
        <dbReference type="ARBA" id="ARBA00023170"/>
    </source>
</evidence>
<dbReference type="InterPro" id="IPR001245">
    <property type="entry name" value="Ser-Thr/Tyr_kinase_cat_dom"/>
</dbReference>
<dbReference type="Proteomes" id="UP000054498">
    <property type="component" value="Unassembled WGS sequence"/>
</dbReference>
<dbReference type="InterPro" id="IPR011009">
    <property type="entry name" value="Kinase-like_dom_sf"/>
</dbReference>
<reference evidence="5 6" key="1">
    <citation type="journal article" date="2013" name="BMC Genomics">
        <title>Reconstruction of the lipid metabolism for the microalga Monoraphidium neglectum from its genome sequence reveals characteristics suitable for biofuel production.</title>
        <authorList>
            <person name="Bogen C."/>
            <person name="Al-Dilaimi A."/>
            <person name="Albersmeier A."/>
            <person name="Wichmann J."/>
            <person name="Grundmann M."/>
            <person name="Rupp O."/>
            <person name="Lauersen K.J."/>
            <person name="Blifernez-Klassen O."/>
            <person name="Kalinowski J."/>
            <person name="Goesmann A."/>
            <person name="Mussgnug J.H."/>
            <person name="Kruse O."/>
        </authorList>
    </citation>
    <scope>NUCLEOTIDE SEQUENCE [LARGE SCALE GENOMIC DNA]</scope>
    <source>
        <strain evidence="5 6">SAG 48.87</strain>
    </source>
</reference>
<feature type="domain" description="Protein kinase" evidence="4">
    <location>
        <begin position="435"/>
        <end position="713"/>
    </location>
</feature>
<proteinExistence type="predicted"/>
<gene>
    <name evidence="5" type="ORF">MNEG_3718</name>
</gene>
<dbReference type="PANTHER" id="PTHR44329:SF214">
    <property type="entry name" value="PROTEIN KINASE DOMAIN-CONTAINING PROTEIN"/>
    <property type="match status" value="1"/>
</dbReference>
<dbReference type="PROSITE" id="PS50011">
    <property type="entry name" value="PROTEIN_KINASE_DOM"/>
    <property type="match status" value="1"/>
</dbReference>
<keyword evidence="2" id="KW-0067">ATP-binding</keyword>
<dbReference type="InterPro" id="IPR029016">
    <property type="entry name" value="GAF-like_dom_sf"/>
</dbReference>
<dbReference type="GO" id="GO:0004674">
    <property type="term" value="F:protein serine/threonine kinase activity"/>
    <property type="evidence" value="ECO:0007669"/>
    <property type="project" value="TreeGrafter"/>
</dbReference>
<evidence type="ECO:0000313" key="5">
    <source>
        <dbReference type="EMBL" id="KIZ04238.1"/>
    </source>
</evidence>
<dbReference type="STRING" id="145388.A0A0D2K0U7"/>
<dbReference type="Gene3D" id="3.30.200.20">
    <property type="entry name" value="Phosphorylase Kinase, domain 1"/>
    <property type="match status" value="1"/>
</dbReference>
<dbReference type="GO" id="GO:0005524">
    <property type="term" value="F:ATP binding"/>
    <property type="evidence" value="ECO:0007669"/>
    <property type="project" value="UniProtKB-UniRule"/>
</dbReference>
<dbReference type="InterPro" id="IPR017441">
    <property type="entry name" value="Protein_kinase_ATP_BS"/>
</dbReference>
<organism evidence="5 6">
    <name type="scientific">Monoraphidium neglectum</name>
    <dbReference type="NCBI Taxonomy" id="145388"/>
    <lineage>
        <taxon>Eukaryota</taxon>
        <taxon>Viridiplantae</taxon>
        <taxon>Chlorophyta</taxon>
        <taxon>core chlorophytes</taxon>
        <taxon>Chlorophyceae</taxon>
        <taxon>CS clade</taxon>
        <taxon>Sphaeropleales</taxon>
        <taxon>Selenastraceae</taxon>
        <taxon>Monoraphidium</taxon>
    </lineage>
</organism>
<evidence type="ECO:0000259" key="4">
    <source>
        <dbReference type="PROSITE" id="PS50011"/>
    </source>
</evidence>
<dbReference type="Pfam" id="PF07714">
    <property type="entry name" value="PK_Tyr_Ser-Thr"/>
    <property type="match status" value="1"/>
</dbReference>
<dbReference type="AlphaFoldDB" id="A0A0D2K0U7"/>
<keyword evidence="1" id="KW-0675">Receptor</keyword>
<dbReference type="EMBL" id="KK100700">
    <property type="protein sequence ID" value="KIZ04238.1"/>
    <property type="molecule type" value="Genomic_DNA"/>
</dbReference>
<dbReference type="Gene3D" id="3.30.450.40">
    <property type="match status" value="1"/>
</dbReference>
<dbReference type="InterPro" id="IPR008266">
    <property type="entry name" value="Tyr_kinase_AS"/>
</dbReference>
<dbReference type="KEGG" id="mng:MNEG_3718"/>
<keyword evidence="2" id="KW-0547">Nucleotide-binding</keyword>
<dbReference type="InterPro" id="IPR000719">
    <property type="entry name" value="Prot_kinase_dom"/>
</dbReference>
<dbReference type="PROSITE" id="PS00107">
    <property type="entry name" value="PROTEIN_KINASE_ATP"/>
    <property type="match status" value="1"/>
</dbReference>
<dbReference type="RefSeq" id="XP_013903257.1">
    <property type="nucleotide sequence ID" value="XM_014047803.1"/>
</dbReference>
<dbReference type="InterPro" id="IPR003018">
    <property type="entry name" value="GAF"/>
</dbReference>
<dbReference type="SUPFAM" id="SSF55781">
    <property type="entry name" value="GAF domain-like"/>
    <property type="match status" value="1"/>
</dbReference>
<name>A0A0D2K0U7_9CHLO</name>
<dbReference type="PANTHER" id="PTHR44329">
    <property type="entry name" value="SERINE/THREONINE-PROTEIN KINASE TNNI3K-RELATED"/>
    <property type="match status" value="1"/>
</dbReference>
<keyword evidence="6" id="KW-1185">Reference proteome</keyword>
<evidence type="ECO:0000313" key="6">
    <source>
        <dbReference type="Proteomes" id="UP000054498"/>
    </source>
</evidence>
<dbReference type="SUPFAM" id="SSF56112">
    <property type="entry name" value="Protein kinase-like (PK-like)"/>
    <property type="match status" value="1"/>
</dbReference>
<accession>A0A0D2K0U7</accession>
<sequence>MGQNHSQMLTFEPVVANSAPLQPRALATPAATHTWCALPEPGGDAAGAASALAGADELAAANALAAARAFAAAGASMEAKRAAATAQDDGGREPFGLGPELWDDAPTPELRRIAALASRLCGARAAAIALAGLGGRARVCLCADGAGRAAWPPRGGWEQLAADAWALASGPAAAAPTFILDAAKDSRSSSLPSVLNGHIRFFACAPFFDDNGLWMGAICCCDPEPRAEVGMAHQQALEYFAEQALREVEEQLLPSAAPAAPRAPLGQLGRQPRAAPARGGRRHSISENRASVAPVPLGGRRFSFGEDLSRGSRRMSFGEDCARCAAARRPYICEEWAQYEQEGDNRASSSFSLRSEAAFDSWRLGLPGGPGLCLDSASRRSSFSSYGCSSSSAAVAAALGCGAAVAGSSSGAAGARAARTPRRLSLSGDDAVAQLRLGAVLGAGTFGRVYMGTYHGAPVAVKALDTVTQRDSQSGVALEAELSAALSHPNIVRTLAWHEANGQTWLVLDYADKGTLQAAVDGGAMRGTGGKDRGGAPGGFDLLPVLSTAREIASGMAYLHALGILHCDLTASNVLLSGRAASDTDARGFVAQISDFGLSLVLEEGQESVTASDHGAATAMAPEVLSQRLVSKAADVYSFGVLLWQICTGEQPWRGMTRATLLHAVCVERRRLEFGPASDVPECLQLLAAACMAHDPCDRPTFGDILDILQPLGQLFPGGA</sequence>
<evidence type="ECO:0000256" key="2">
    <source>
        <dbReference type="PROSITE-ProRule" id="PRU10141"/>
    </source>
</evidence>
<feature type="compositionally biased region" description="Low complexity" evidence="3">
    <location>
        <begin position="259"/>
        <end position="278"/>
    </location>
</feature>
<evidence type="ECO:0000256" key="3">
    <source>
        <dbReference type="SAM" id="MobiDB-lite"/>
    </source>
</evidence>
<dbReference type="Pfam" id="PF01590">
    <property type="entry name" value="GAF"/>
    <property type="match status" value="1"/>
</dbReference>
<dbReference type="PROSITE" id="PS00109">
    <property type="entry name" value="PROTEIN_KINASE_TYR"/>
    <property type="match status" value="1"/>
</dbReference>
<dbReference type="OrthoDB" id="4062651at2759"/>
<feature type="region of interest" description="Disordered" evidence="3">
    <location>
        <begin position="259"/>
        <end position="290"/>
    </location>
</feature>
<dbReference type="Gene3D" id="1.10.510.10">
    <property type="entry name" value="Transferase(Phosphotransferase) domain 1"/>
    <property type="match status" value="1"/>
</dbReference>
<feature type="binding site" evidence="2">
    <location>
        <position position="462"/>
    </location>
    <ligand>
        <name>ATP</name>
        <dbReference type="ChEBI" id="CHEBI:30616"/>
    </ligand>
</feature>
<protein>
    <recommendedName>
        <fullName evidence="4">Protein kinase domain-containing protein</fullName>
    </recommendedName>
</protein>
<dbReference type="GeneID" id="25736596"/>
<dbReference type="InterPro" id="IPR051681">
    <property type="entry name" value="Ser/Thr_Kinases-Pseudokinases"/>
</dbReference>